<organism evidence="2 3">
    <name type="scientific">Oryzicola mucosus</name>
    <dbReference type="NCBI Taxonomy" id="2767425"/>
    <lineage>
        <taxon>Bacteria</taxon>
        <taxon>Pseudomonadati</taxon>
        <taxon>Pseudomonadota</taxon>
        <taxon>Alphaproteobacteria</taxon>
        <taxon>Hyphomicrobiales</taxon>
        <taxon>Phyllobacteriaceae</taxon>
        <taxon>Oryzicola</taxon>
    </lineage>
</organism>
<evidence type="ECO:0000313" key="2">
    <source>
        <dbReference type="EMBL" id="MBD0415669.1"/>
    </source>
</evidence>
<protein>
    <submittedName>
        <fullName evidence="2">AAA family ATPase</fullName>
    </submittedName>
</protein>
<dbReference type="InterPro" id="IPR049945">
    <property type="entry name" value="AAA_22"/>
</dbReference>
<keyword evidence="3" id="KW-1185">Reference proteome</keyword>
<feature type="domain" description="AAA+ ATPase" evidence="1">
    <location>
        <begin position="48"/>
        <end position="199"/>
    </location>
</feature>
<dbReference type="InterPro" id="IPR003593">
    <property type="entry name" value="AAA+_ATPase"/>
</dbReference>
<dbReference type="PANTHER" id="PTHR35894">
    <property type="entry name" value="GENERAL SECRETION PATHWAY PROTEIN A-RELATED"/>
    <property type="match status" value="1"/>
</dbReference>
<evidence type="ECO:0000259" key="1">
    <source>
        <dbReference type="SMART" id="SM00382"/>
    </source>
</evidence>
<dbReference type="PANTHER" id="PTHR35894:SF1">
    <property type="entry name" value="PHOSPHORIBULOKINASE _ URIDINE KINASE FAMILY"/>
    <property type="match status" value="1"/>
</dbReference>
<dbReference type="GO" id="GO:0016887">
    <property type="term" value="F:ATP hydrolysis activity"/>
    <property type="evidence" value="ECO:0007669"/>
    <property type="project" value="InterPro"/>
</dbReference>
<dbReference type="SUPFAM" id="SSF52540">
    <property type="entry name" value="P-loop containing nucleoside triphosphate hydrolases"/>
    <property type="match status" value="1"/>
</dbReference>
<dbReference type="Pfam" id="PF13401">
    <property type="entry name" value="AAA_22"/>
    <property type="match status" value="1"/>
</dbReference>
<comment type="caution">
    <text evidence="2">The sequence shown here is derived from an EMBL/GenBank/DDBJ whole genome shotgun (WGS) entry which is preliminary data.</text>
</comment>
<name>A0A8J6PIR7_9HYPH</name>
<accession>A0A8J6PIR7</accession>
<proteinExistence type="predicted"/>
<evidence type="ECO:0000313" key="3">
    <source>
        <dbReference type="Proteomes" id="UP000643405"/>
    </source>
</evidence>
<reference evidence="2" key="1">
    <citation type="submission" date="2020-09" db="EMBL/GenBank/DDBJ databases">
        <title>Genome seq and assembly of Tianweitania sp.</title>
        <authorList>
            <person name="Chhetri G."/>
        </authorList>
    </citation>
    <scope>NUCLEOTIDE SEQUENCE</scope>
    <source>
        <strain evidence="2">Rool2</strain>
    </source>
</reference>
<dbReference type="Gene3D" id="3.40.50.300">
    <property type="entry name" value="P-loop containing nucleotide triphosphate hydrolases"/>
    <property type="match status" value="1"/>
</dbReference>
<dbReference type="InterPro" id="IPR027417">
    <property type="entry name" value="P-loop_NTPase"/>
</dbReference>
<dbReference type="EMBL" id="JACVVX010000004">
    <property type="protein sequence ID" value="MBD0415669.1"/>
    <property type="molecule type" value="Genomic_DNA"/>
</dbReference>
<dbReference type="AlphaFoldDB" id="A0A8J6PIR7"/>
<dbReference type="Proteomes" id="UP000643405">
    <property type="component" value="Unassembled WGS sequence"/>
</dbReference>
<dbReference type="InterPro" id="IPR052026">
    <property type="entry name" value="ExeA_AAA_ATPase_DNA-bind"/>
</dbReference>
<gene>
    <name evidence="2" type="ORF">ICI42_13475</name>
</gene>
<dbReference type="SMART" id="SM00382">
    <property type="entry name" value="AAA"/>
    <property type="match status" value="1"/>
</dbReference>
<sequence length="285" mass="31928">MASRFLIYSKHFGLTGRPFSLVPDPNFMFWSAVHSRAYAMLEYGLATFAPITVITGEIGAGKTTLIRHLLRASPPDLRIGLVSNAHGARGQLMHWVLSSLNQDVEGWHPYVHRFRQFEAFLRSEKAAGRHTLLIFDEAQNLSEIMLEELRCLSNINCENDELLQIMLVGQPELNQIITRPRMLQFAQRVSAQFHLSGMTSSDAVADYIAHRLKVAGTTREIFSPEACELVFAASRGVPRVINQICDYALVYAFAEDSTVVGPDLVRQVIADRKIQSLTSSPTPDR</sequence>